<protein>
    <submittedName>
        <fullName evidence="4">Geranylgeranyl diphosphate synthase type I</fullName>
        <ecNumber evidence="4">2.5.1.1</ecNumber>
        <ecNumber evidence="4">2.5.1.10</ecNumber>
        <ecNumber evidence="4">2.5.1.29</ecNumber>
    </submittedName>
</protein>
<dbReference type="Proteomes" id="UP001519363">
    <property type="component" value="Unassembled WGS sequence"/>
</dbReference>
<dbReference type="Gene3D" id="1.10.600.10">
    <property type="entry name" value="Farnesyl Diphosphate Synthase"/>
    <property type="match status" value="1"/>
</dbReference>
<evidence type="ECO:0000313" key="4">
    <source>
        <dbReference type="EMBL" id="MBP2476561.1"/>
    </source>
</evidence>
<keyword evidence="5" id="KW-1185">Reference proteome</keyword>
<dbReference type="InterPro" id="IPR000092">
    <property type="entry name" value="Polyprenyl_synt"/>
</dbReference>
<proteinExistence type="inferred from homology"/>
<evidence type="ECO:0000256" key="1">
    <source>
        <dbReference type="ARBA" id="ARBA00022723"/>
    </source>
</evidence>
<dbReference type="GO" id="GO:0004161">
    <property type="term" value="F:dimethylallyltranstransferase activity"/>
    <property type="evidence" value="ECO:0007669"/>
    <property type="project" value="UniProtKB-EC"/>
</dbReference>
<name>A0ABS5AJ12_9PSEU</name>
<gene>
    <name evidence="4" type="ORF">JOF53_005433</name>
</gene>
<keyword evidence="3 4" id="KW-0808">Transferase</keyword>
<keyword evidence="1" id="KW-0479">Metal-binding</keyword>
<dbReference type="CDD" id="cd00685">
    <property type="entry name" value="Trans_IPPS_HT"/>
    <property type="match status" value="1"/>
</dbReference>
<dbReference type="EC" id="2.5.1.1" evidence="4"/>
<dbReference type="PANTHER" id="PTHR12001">
    <property type="entry name" value="GERANYLGERANYL PYROPHOSPHATE SYNTHASE"/>
    <property type="match status" value="1"/>
</dbReference>
<dbReference type="EC" id="2.5.1.29" evidence="4"/>
<evidence type="ECO:0000256" key="2">
    <source>
        <dbReference type="ARBA" id="ARBA00022842"/>
    </source>
</evidence>
<dbReference type="PROSITE" id="PS00444">
    <property type="entry name" value="POLYPRENYL_SYNTHASE_2"/>
    <property type="match status" value="1"/>
</dbReference>
<dbReference type="RefSeq" id="WP_086784593.1">
    <property type="nucleotide sequence ID" value="NZ_JAGIOO010000001.1"/>
</dbReference>
<dbReference type="EC" id="2.5.1.10" evidence="4"/>
<dbReference type="PANTHER" id="PTHR12001:SF86">
    <property type="entry name" value="GERANYLGERANYL DIPHOSPHATE SYNTHASE"/>
    <property type="match status" value="1"/>
</dbReference>
<evidence type="ECO:0000313" key="5">
    <source>
        <dbReference type="Proteomes" id="UP001519363"/>
    </source>
</evidence>
<dbReference type="InterPro" id="IPR008949">
    <property type="entry name" value="Isoprenoid_synthase_dom_sf"/>
</dbReference>
<dbReference type="NCBIfam" id="NF041169">
    <property type="entry name" value="f2_encap_cargo4"/>
    <property type="match status" value="1"/>
</dbReference>
<dbReference type="GO" id="GO:0004311">
    <property type="term" value="F:geranylgeranyl diphosphate synthase activity"/>
    <property type="evidence" value="ECO:0007669"/>
    <property type="project" value="UniProtKB-EC"/>
</dbReference>
<dbReference type="SFLD" id="SFLDS00005">
    <property type="entry name" value="Isoprenoid_Synthase_Type_I"/>
    <property type="match status" value="1"/>
</dbReference>
<organism evidence="4 5">
    <name type="scientific">Crossiella equi</name>
    <dbReference type="NCBI Taxonomy" id="130796"/>
    <lineage>
        <taxon>Bacteria</taxon>
        <taxon>Bacillati</taxon>
        <taxon>Actinomycetota</taxon>
        <taxon>Actinomycetes</taxon>
        <taxon>Pseudonocardiales</taxon>
        <taxon>Pseudonocardiaceae</taxon>
        <taxon>Crossiella</taxon>
    </lineage>
</organism>
<comment type="caution">
    <text evidence="4">The sequence shown here is derived from an EMBL/GenBank/DDBJ whole genome shotgun (WGS) entry which is preliminary data.</text>
</comment>
<sequence>MASVEATTTTGHSDTIGEVLAWSRGMIEPAMREAVEVLPQSMRRIAGYHFGWWDEHGRQSEGSSGKVMRPALVLLTAEAVGGIPAVAVPAAVAVELVHNFSLLHDDVMDGDTTRRHRATAWTVFGLNGAILAGDSLLTQALAVLAASRHPAVPEAMRQLSVAVNELLEGQMADLSFEERDDVDVDECLAMAIGKTAALPRVACAMGAMFGGGSAEQVAHLARFGEDVGLAFQLVDDLLGIWGDPARTGKPVFSDLQNRKKSLPVVYALTSGTPAARELAALYQRTESLEPAELARAASLVEAAGGREWAVEKADSLLAQGLRHLELSAPRTRAGGQLTMLARLITSRDR</sequence>
<accession>A0ABS5AJ12</accession>
<dbReference type="Pfam" id="PF00348">
    <property type="entry name" value="polyprenyl_synt"/>
    <property type="match status" value="1"/>
</dbReference>
<keyword evidence="2" id="KW-0460">Magnesium</keyword>
<evidence type="ECO:0000256" key="3">
    <source>
        <dbReference type="RuleBase" id="RU004466"/>
    </source>
</evidence>
<dbReference type="SFLD" id="SFLDG01017">
    <property type="entry name" value="Polyprenyl_Transferase_Like"/>
    <property type="match status" value="1"/>
</dbReference>
<dbReference type="GO" id="GO:0004337">
    <property type="term" value="F:(2E,6E)-farnesyl diphosphate synthase activity"/>
    <property type="evidence" value="ECO:0007669"/>
    <property type="project" value="UniProtKB-EC"/>
</dbReference>
<reference evidence="4 5" key="1">
    <citation type="submission" date="2021-03" db="EMBL/GenBank/DDBJ databases">
        <title>Sequencing the genomes of 1000 actinobacteria strains.</title>
        <authorList>
            <person name="Klenk H.-P."/>
        </authorList>
    </citation>
    <scope>NUCLEOTIDE SEQUENCE [LARGE SCALE GENOMIC DNA]</scope>
    <source>
        <strain evidence="4 5">DSM 44580</strain>
    </source>
</reference>
<comment type="similarity">
    <text evidence="3">Belongs to the FPP/GGPP synthase family.</text>
</comment>
<dbReference type="SUPFAM" id="SSF48576">
    <property type="entry name" value="Terpenoid synthases"/>
    <property type="match status" value="1"/>
</dbReference>
<dbReference type="InterPro" id="IPR033749">
    <property type="entry name" value="Polyprenyl_synt_CS"/>
</dbReference>
<dbReference type="EMBL" id="JAGIOO010000001">
    <property type="protein sequence ID" value="MBP2476561.1"/>
    <property type="molecule type" value="Genomic_DNA"/>
</dbReference>
<dbReference type="PROSITE" id="PS00723">
    <property type="entry name" value="POLYPRENYL_SYNTHASE_1"/>
    <property type="match status" value="1"/>
</dbReference>